<sequence>MQRVAGNTWHARTWAILRTLLDPSHSKSETSKAVTKLLHGLQRGEPSIVKELKSRYLAAGQRPNYAEYPYTEEPSQLDADFTKSEIQAVLAKLTRTTTPGKDGVTYKMLHNLDDASITTLTRCFNEGWRTGRIPEERKHADITLILKPGKPLGLQNL</sequence>
<dbReference type="EMBL" id="JABSTQ010009409">
    <property type="protein sequence ID" value="KAG0429467.1"/>
    <property type="molecule type" value="Genomic_DNA"/>
</dbReference>
<protein>
    <submittedName>
        <fullName evidence="1">Uncharacterized protein</fullName>
    </submittedName>
</protein>
<reference evidence="1 2" key="1">
    <citation type="journal article" date="2020" name="Cell">
        <title>Large-Scale Comparative Analyses of Tick Genomes Elucidate Their Genetic Diversity and Vector Capacities.</title>
        <authorList>
            <consortium name="Tick Genome and Microbiome Consortium (TIGMIC)"/>
            <person name="Jia N."/>
            <person name="Wang J."/>
            <person name="Shi W."/>
            <person name="Du L."/>
            <person name="Sun Y."/>
            <person name="Zhan W."/>
            <person name="Jiang J.F."/>
            <person name="Wang Q."/>
            <person name="Zhang B."/>
            <person name="Ji P."/>
            <person name="Bell-Sakyi L."/>
            <person name="Cui X.M."/>
            <person name="Yuan T.T."/>
            <person name="Jiang B.G."/>
            <person name="Yang W.F."/>
            <person name="Lam T.T."/>
            <person name="Chang Q.C."/>
            <person name="Ding S.J."/>
            <person name="Wang X.J."/>
            <person name="Zhu J.G."/>
            <person name="Ruan X.D."/>
            <person name="Zhao L."/>
            <person name="Wei J.T."/>
            <person name="Ye R.Z."/>
            <person name="Que T.C."/>
            <person name="Du C.H."/>
            <person name="Zhou Y.H."/>
            <person name="Cheng J.X."/>
            <person name="Dai P.F."/>
            <person name="Guo W.B."/>
            <person name="Han X.H."/>
            <person name="Huang E.J."/>
            <person name="Li L.F."/>
            <person name="Wei W."/>
            <person name="Gao Y.C."/>
            <person name="Liu J.Z."/>
            <person name="Shao H.Z."/>
            <person name="Wang X."/>
            <person name="Wang C.C."/>
            <person name="Yang T.C."/>
            <person name="Huo Q.B."/>
            <person name="Li W."/>
            <person name="Chen H.Y."/>
            <person name="Chen S.E."/>
            <person name="Zhou L.G."/>
            <person name="Ni X.B."/>
            <person name="Tian J.H."/>
            <person name="Sheng Y."/>
            <person name="Liu T."/>
            <person name="Pan Y.S."/>
            <person name="Xia L.Y."/>
            <person name="Li J."/>
            <person name="Zhao F."/>
            <person name="Cao W.C."/>
        </authorList>
    </citation>
    <scope>NUCLEOTIDE SEQUENCE [LARGE SCALE GENOMIC DNA]</scope>
    <source>
        <strain evidence="1">Iper-2018</strain>
    </source>
</reference>
<proteinExistence type="predicted"/>
<evidence type="ECO:0000313" key="1">
    <source>
        <dbReference type="EMBL" id="KAG0429467.1"/>
    </source>
</evidence>
<gene>
    <name evidence="1" type="ORF">HPB47_023609</name>
</gene>
<comment type="caution">
    <text evidence="1">The sequence shown here is derived from an EMBL/GenBank/DDBJ whole genome shotgun (WGS) entry which is preliminary data.</text>
</comment>
<name>A0AC60Q904_IXOPE</name>
<keyword evidence="2" id="KW-1185">Reference proteome</keyword>
<organism evidence="1 2">
    <name type="scientific">Ixodes persulcatus</name>
    <name type="common">Taiga tick</name>
    <dbReference type="NCBI Taxonomy" id="34615"/>
    <lineage>
        <taxon>Eukaryota</taxon>
        <taxon>Metazoa</taxon>
        <taxon>Ecdysozoa</taxon>
        <taxon>Arthropoda</taxon>
        <taxon>Chelicerata</taxon>
        <taxon>Arachnida</taxon>
        <taxon>Acari</taxon>
        <taxon>Parasitiformes</taxon>
        <taxon>Ixodida</taxon>
        <taxon>Ixodoidea</taxon>
        <taxon>Ixodidae</taxon>
        <taxon>Ixodinae</taxon>
        <taxon>Ixodes</taxon>
    </lineage>
</organism>
<accession>A0AC60Q904</accession>
<dbReference type="Proteomes" id="UP000805193">
    <property type="component" value="Unassembled WGS sequence"/>
</dbReference>
<evidence type="ECO:0000313" key="2">
    <source>
        <dbReference type="Proteomes" id="UP000805193"/>
    </source>
</evidence>